<protein>
    <submittedName>
        <fullName evidence="1">Uncharacterized protein</fullName>
    </submittedName>
</protein>
<proteinExistence type="predicted"/>
<organism evidence="1 2">
    <name type="scientific">Knipowitschia caucasica</name>
    <name type="common">Caucasian dwarf goby</name>
    <name type="synonym">Pomatoschistus caucasicus</name>
    <dbReference type="NCBI Taxonomy" id="637954"/>
    <lineage>
        <taxon>Eukaryota</taxon>
        <taxon>Metazoa</taxon>
        <taxon>Chordata</taxon>
        <taxon>Craniata</taxon>
        <taxon>Vertebrata</taxon>
        <taxon>Euteleostomi</taxon>
        <taxon>Actinopterygii</taxon>
        <taxon>Neopterygii</taxon>
        <taxon>Teleostei</taxon>
        <taxon>Neoteleostei</taxon>
        <taxon>Acanthomorphata</taxon>
        <taxon>Gobiaria</taxon>
        <taxon>Gobiiformes</taxon>
        <taxon>Gobioidei</taxon>
        <taxon>Gobiidae</taxon>
        <taxon>Gobiinae</taxon>
        <taxon>Knipowitschia</taxon>
    </lineage>
</organism>
<dbReference type="EMBL" id="OZ035825">
    <property type="protein sequence ID" value="CAL1601355.1"/>
    <property type="molecule type" value="Genomic_DNA"/>
</dbReference>
<name>A0AAV2LGA2_KNICA</name>
<gene>
    <name evidence="1" type="ORF">KC01_LOCUS29340</name>
</gene>
<sequence length="67" mass="7470">MSLKAGRGDPMIHSLLFSVLLENRAQQREVRTLSVADLLMSDAVQVRSAEMWTSMSTLRTSPPEEGH</sequence>
<evidence type="ECO:0000313" key="2">
    <source>
        <dbReference type="Proteomes" id="UP001497482"/>
    </source>
</evidence>
<evidence type="ECO:0000313" key="1">
    <source>
        <dbReference type="EMBL" id="CAL1601355.1"/>
    </source>
</evidence>
<dbReference type="Proteomes" id="UP001497482">
    <property type="component" value="Chromosome 3"/>
</dbReference>
<accession>A0AAV2LGA2</accession>
<reference evidence="1 2" key="1">
    <citation type="submission" date="2024-04" db="EMBL/GenBank/DDBJ databases">
        <authorList>
            <person name="Waldvogel A.-M."/>
            <person name="Schoenle A."/>
        </authorList>
    </citation>
    <scope>NUCLEOTIDE SEQUENCE [LARGE SCALE GENOMIC DNA]</scope>
</reference>
<keyword evidence="2" id="KW-1185">Reference proteome</keyword>
<dbReference type="AlphaFoldDB" id="A0AAV2LGA2"/>